<reference evidence="4" key="3">
    <citation type="submission" date="2021-02" db="UniProtKB">
        <authorList>
            <consortium name="EnsemblMetazoa"/>
        </authorList>
    </citation>
    <scope>IDENTIFICATION</scope>
    <source>
        <strain evidence="4">USDA</strain>
    </source>
</reference>
<gene>
    <name evidence="4" type="primary">8237152</name>
    <name evidence="3" type="ORF">Phum_PHUM609140</name>
</gene>
<keyword evidence="1" id="KW-0812">Transmembrane</keyword>
<feature type="chain" id="PRO_5014570311" evidence="2">
    <location>
        <begin position="27"/>
        <end position="107"/>
    </location>
</feature>
<dbReference type="eggNOG" id="ENOG502SBN7">
    <property type="taxonomic scope" value="Eukaryota"/>
</dbReference>
<evidence type="ECO:0000256" key="1">
    <source>
        <dbReference type="SAM" id="Phobius"/>
    </source>
</evidence>
<dbReference type="RefSeq" id="XP_002433011.1">
    <property type="nucleotide sequence ID" value="XM_002432966.1"/>
</dbReference>
<keyword evidence="5" id="KW-1185">Reference proteome</keyword>
<dbReference type="OrthoDB" id="8196230at2759"/>
<sequence>MMDKRIKKLLFTIIIVLSLWVCLSECKKKKKKETDKKPNETETNIFNFLRLFFFRMIYGFATMFGAQEDISDFMGGIFVPPGADDAEYRDYLDGDQVDDNVELAPSP</sequence>
<reference evidence="3" key="1">
    <citation type="submission" date="2007-04" db="EMBL/GenBank/DDBJ databases">
        <title>Annotation of Pediculus humanus corporis strain USDA.</title>
        <authorList>
            <person name="Kirkness E."/>
            <person name="Hannick L."/>
            <person name="Hass B."/>
            <person name="Bruggner R."/>
            <person name="Lawson D."/>
            <person name="Bidwell S."/>
            <person name="Joardar V."/>
            <person name="Caler E."/>
            <person name="Walenz B."/>
            <person name="Inman J."/>
            <person name="Schobel S."/>
            <person name="Galinsky K."/>
            <person name="Amedeo P."/>
            <person name="Strausberg R."/>
        </authorList>
    </citation>
    <scope>NUCLEOTIDE SEQUENCE</scope>
    <source>
        <strain evidence="3">USDA</strain>
    </source>
</reference>
<feature type="signal peptide" evidence="2">
    <location>
        <begin position="1"/>
        <end position="26"/>
    </location>
</feature>
<proteinExistence type="predicted"/>
<dbReference type="OMA" id="HIVFFLM"/>
<dbReference type="KEGG" id="phu:Phum_PHUM609140"/>
<keyword evidence="1" id="KW-1133">Transmembrane helix</keyword>
<dbReference type="AlphaFoldDB" id="E0W3R7"/>
<dbReference type="EMBL" id="DS235882">
    <property type="protein sequence ID" value="EEB20273.1"/>
    <property type="molecule type" value="Genomic_DNA"/>
</dbReference>
<evidence type="ECO:0000313" key="5">
    <source>
        <dbReference type="Proteomes" id="UP000009046"/>
    </source>
</evidence>
<evidence type="ECO:0000313" key="3">
    <source>
        <dbReference type="EMBL" id="EEB20273.1"/>
    </source>
</evidence>
<organism>
    <name type="scientific">Pediculus humanus subsp. corporis</name>
    <name type="common">Body louse</name>
    <dbReference type="NCBI Taxonomy" id="121224"/>
    <lineage>
        <taxon>Eukaryota</taxon>
        <taxon>Metazoa</taxon>
        <taxon>Ecdysozoa</taxon>
        <taxon>Arthropoda</taxon>
        <taxon>Hexapoda</taxon>
        <taxon>Insecta</taxon>
        <taxon>Pterygota</taxon>
        <taxon>Neoptera</taxon>
        <taxon>Paraneoptera</taxon>
        <taxon>Psocodea</taxon>
        <taxon>Troctomorpha</taxon>
        <taxon>Phthiraptera</taxon>
        <taxon>Anoplura</taxon>
        <taxon>Pediculidae</taxon>
        <taxon>Pediculus</taxon>
    </lineage>
</organism>
<name>E0W3R7_PEDHC</name>
<evidence type="ECO:0000313" key="4">
    <source>
        <dbReference type="EnsemblMetazoa" id="PHUM609140-PA"/>
    </source>
</evidence>
<dbReference type="CTD" id="8237152"/>
<keyword evidence="2" id="KW-0732">Signal</keyword>
<dbReference type="Proteomes" id="UP000009046">
    <property type="component" value="Unassembled WGS sequence"/>
</dbReference>
<feature type="transmembrane region" description="Helical" evidence="1">
    <location>
        <begin position="48"/>
        <end position="66"/>
    </location>
</feature>
<evidence type="ECO:0000256" key="2">
    <source>
        <dbReference type="SAM" id="SignalP"/>
    </source>
</evidence>
<dbReference type="InParanoid" id="E0W3R7"/>
<dbReference type="GeneID" id="8237152"/>
<accession>E0W3R7</accession>
<dbReference type="HOGENOM" id="CLU_166333_0_0_1"/>
<dbReference type="VEuPathDB" id="VectorBase:PHUM609140"/>
<dbReference type="EnsemblMetazoa" id="PHUM609140-RA">
    <property type="protein sequence ID" value="PHUM609140-PA"/>
    <property type="gene ID" value="PHUM609140"/>
</dbReference>
<reference evidence="3" key="2">
    <citation type="submission" date="2007-04" db="EMBL/GenBank/DDBJ databases">
        <title>The genome of the human body louse.</title>
        <authorList>
            <consortium name="The Human Body Louse Genome Consortium"/>
            <person name="Kirkness E."/>
            <person name="Walenz B."/>
            <person name="Hass B."/>
            <person name="Bruggner R."/>
            <person name="Strausberg R."/>
        </authorList>
    </citation>
    <scope>NUCLEOTIDE SEQUENCE</scope>
    <source>
        <strain evidence="3">USDA</strain>
    </source>
</reference>
<keyword evidence="1" id="KW-0472">Membrane</keyword>
<dbReference type="EMBL" id="AAZO01007444">
    <property type="status" value="NOT_ANNOTATED_CDS"/>
    <property type="molecule type" value="Genomic_DNA"/>
</dbReference>
<protein>
    <submittedName>
        <fullName evidence="3 4">Uncharacterized protein</fullName>
    </submittedName>
</protein>